<keyword evidence="5" id="KW-1185">Reference proteome</keyword>
<dbReference type="EC" id="2.7.7.65" evidence="1"/>
<sequence length="323" mass="35988">MSSSVPVNPVEVARIALKRIAERGLPPTPENYAQFYNAIVTIKAPESKSSSEVQAAWEVLYKVEDLVEEANAATGKLLDVLEGGGRDMAASLGALNNVRRSHTEKAKSHEEVHSAMEDLLNQIIQSTHSMHSTVSTSHSDLRIIRESILHIEEDLSFSRRMMEEDALTGAFNRQSLDHLLVREVKRASRSDGRLAAVLFEIEDFGQINERLGHVVADQLLVHVANLTKAVLRETDTLVRYGVEEFLLLLPETDLSGCKYVVDRLKLVTGNTPFIYKNQRIEIRFAAGIAALKQDENGRALVLRADEALYKAKHSGRDRIEVAQ</sequence>
<comment type="catalytic activity">
    <reaction evidence="2">
        <text>2 GTP = 3',3'-c-di-GMP + 2 diphosphate</text>
        <dbReference type="Rhea" id="RHEA:24898"/>
        <dbReference type="ChEBI" id="CHEBI:33019"/>
        <dbReference type="ChEBI" id="CHEBI:37565"/>
        <dbReference type="ChEBI" id="CHEBI:58805"/>
        <dbReference type="EC" id="2.7.7.65"/>
    </reaction>
</comment>
<dbReference type="InterPro" id="IPR050469">
    <property type="entry name" value="Diguanylate_Cyclase"/>
</dbReference>
<dbReference type="Gene3D" id="3.30.70.270">
    <property type="match status" value="1"/>
</dbReference>
<dbReference type="EMBL" id="FOVE01000006">
    <property type="protein sequence ID" value="SFN30794.1"/>
    <property type="molecule type" value="Genomic_DNA"/>
</dbReference>
<dbReference type="InterPro" id="IPR029787">
    <property type="entry name" value="Nucleotide_cyclase"/>
</dbReference>
<dbReference type="InterPro" id="IPR000160">
    <property type="entry name" value="GGDEF_dom"/>
</dbReference>
<accession>A0A1I4XY77</accession>
<proteinExistence type="predicted"/>
<dbReference type="GO" id="GO:0052621">
    <property type="term" value="F:diguanylate cyclase activity"/>
    <property type="evidence" value="ECO:0007669"/>
    <property type="project" value="UniProtKB-EC"/>
</dbReference>
<dbReference type="RefSeq" id="WP_091192656.1">
    <property type="nucleotide sequence ID" value="NZ_FOVE01000006.1"/>
</dbReference>
<dbReference type="InterPro" id="IPR043128">
    <property type="entry name" value="Rev_trsase/Diguanyl_cyclase"/>
</dbReference>
<reference evidence="5" key="1">
    <citation type="submission" date="2016-10" db="EMBL/GenBank/DDBJ databases">
        <authorList>
            <person name="Varghese N."/>
            <person name="Submissions S."/>
        </authorList>
    </citation>
    <scope>NUCLEOTIDE SEQUENCE [LARGE SCALE GENOMIC DNA]</scope>
    <source>
        <strain evidence="5">DSM 6150</strain>
    </source>
</reference>
<gene>
    <name evidence="4" type="ORF">SAMN05660284_01179</name>
</gene>
<dbReference type="STRING" id="83765.SAMN05660284_01179"/>
<evidence type="ECO:0000313" key="4">
    <source>
        <dbReference type="EMBL" id="SFN30794.1"/>
    </source>
</evidence>
<evidence type="ECO:0000313" key="5">
    <source>
        <dbReference type="Proteomes" id="UP000242869"/>
    </source>
</evidence>
<dbReference type="PANTHER" id="PTHR45138:SF9">
    <property type="entry name" value="DIGUANYLATE CYCLASE DGCM-RELATED"/>
    <property type="match status" value="1"/>
</dbReference>
<evidence type="ECO:0000256" key="2">
    <source>
        <dbReference type="ARBA" id="ARBA00034247"/>
    </source>
</evidence>
<dbReference type="SUPFAM" id="SSF55073">
    <property type="entry name" value="Nucleotide cyclase"/>
    <property type="match status" value="1"/>
</dbReference>
<dbReference type="NCBIfam" id="TIGR00254">
    <property type="entry name" value="GGDEF"/>
    <property type="match status" value="1"/>
</dbReference>
<dbReference type="OrthoDB" id="9813903at2"/>
<feature type="domain" description="GGDEF" evidence="3">
    <location>
        <begin position="192"/>
        <end position="323"/>
    </location>
</feature>
<protein>
    <recommendedName>
        <fullName evidence="1">diguanylate cyclase</fullName>
        <ecNumber evidence="1">2.7.7.65</ecNumber>
    </recommendedName>
</protein>
<dbReference type="Proteomes" id="UP000242869">
    <property type="component" value="Unassembled WGS sequence"/>
</dbReference>
<dbReference type="AlphaFoldDB" id="A0A1I4XY77"/>
<organism evidence="4 5">
    <name type="scientific">Formivibrio citricus</name>
    <dbReference type="NCBI Taxonomy" id="83765"/>
    <lineage>
        <taxon>Bacteria</taxon>
        <taxon>Pseudomonadati</taxon>
        <taxon>Pseudomonadota</taxon>
        <taxon>Betaproteobacteria</taxon>
        <taxon>Neisseriales</taxon>
        <taxon>Chitinibacteraceae</taxon>
        <taxon>Formivibrio</taxon>
    </lineage>
</organism>
<dbReference type="PROSITE" id="PS50887">
    <property type="entry name" value="GGDEF"/>
    <property type="match status" value="1"/>
</dbReference>
<dbReference type="Pfam" id="PF00990">
    <property type="entry name" value="GGDEF"/>
    <property type="match status" value="1"/>
</dbReference>
<dbReference type="SMART" id="SM00267">
    <property type="entry name" value="GGDEF"/>
    <property type="match status" value="1"/>
</dbReference>
<dbReference type="PANTHER" id="PTHR45138">
    <property type="entry name" value="REGULATORY COMPONENTS OF SENSORY TRANSDUCTION SYSTEM"/>
    <property type="match status" value="1"/>
</dbReference>
<evidence type="ECO:0000256" key="1">
    <source>
        <dbReference type="ARBA" id="ARBA00012528"/>
    </source>
</evidence>
<evidence type="ECO:0000259" key="3">
    <source>
        <dbReference type="PROSITE" id="PS50887"/>
    </source>
</evidence>
<dbReference type="CDD" id="cd01949">
    <property type="entry name" value="GGDEF"/>
    <property type="match status" value="1"/>
</dbReference>
<name>A0A1I4XY77_9NEIS</name>